<feature type="compositionally biased region" description="Polar residues" evidence="1">
    <location>
        <begin position="220"/>
        <end position="229"/>
    </location>
</feature>
<evidence type="ECO:0000259" key="2">
    <source>
        <dbReference type="Pfam" id="PF16537"/>
    </source>
</evidence>
<evidence type="ECO:0000256" key="1">
    <source>
        <dbReference type="SAM" id="MobiDB-lite"/>
    </source>
</evidence>
<dbReference type="Pfam" id="PF16537">
    <property type="entry name" value="T2SSB"/>
    <property type="match status" value="1"/>
</dbReference>
<dbReference type="RefSeq" id="WP_198823639.1">
    <property type="nucleotide sequence ID" value="NZ_JAEILT010000003.1"/>
</dbReference>
<accession>A0ABS0WA19</accession>
<evidence type="ECO:0000313" key="4">
    <source>
        <dbReference type="Proteomes" id="UP000649232"/>
    </source>
</evidence>
<feature type="region of interest" description="Disordered" evidence="1">
    <location>
        <begin position="161"/>
        <end position="229"/>
    </location>
</feature>
<reference evidence="3 4" key="1">
    <citation type="submission" date="2020-12" db="EMBL/GenBank/DDBJ databases">
        <title>Draft genome sequences of nine environmental bacterial isolates colonizing plastic.</title>
        <authorList>
            <person name="Borre I."/>
            <person name="Sonnenschein E.C."/>
        </authorList>
    </citation>
    <scope>NUCLEOTIDE SEQUENCE [LARGE SCALE GENOMIC DNA]</scope>
    <source>
        <strain evidence="3 4">IB30</strain>
    </source>
</reference>
<dbReference type="EMBL" id="JAEILT010000003">
    <property type="protein sequence ID" value="MBJ2135456.1"/>
    <property type="molecule type" value="Genomic_DNA"/>
</dbReference>
<feature type="compositionally biased region" description="Basic and acidic residues" evidence="1">
    <location>
        <begin position="163"/>
        <end position="174"/>
    </location>
</feature>
<feature type="compositionally biased region" description="Low complexity" evidence="1">
    <location>
        <begin position="182"/>
        <end position="192"/>
    </location>
</feature>
<protein>
    <submittedName>
        <fullName evidence="3">General secretion pathway protein GspB</fullName>
    </submittedName>
</protein>
<gene>
    <name evidence="3" type="ORF">JEU11_03235</name>
</gene>
<feature type="region of interest" description="Disordered" evidence="1">
    <location>
        <begin position="262"/>
        <end position="283"/>
    </location>
</feature>
<dbReference type="InterPro" id="IPR032389">
    <property type="entry name" value="GspB_C"/>
</dbReference>
<sequence length="359" mass="38966">MDNLLNIDALTPGMVIVKITQQNGPIKIRKSGLVTSMEMVTGLAEMGVQQVEIDPAQTVEIERPKIQKSQTQELLESDRVGAHGADAAVSDQFNRSLFLPSVQALPSRWQYYTTPIVQGLLVVLSGLALGWGAALAPTLLAKLNTPAPQASLPVALPDAADTGEEKTNQKEKVTTNKAPIPQTNTTTQTNTTSPEVAQEAFNHQTASQAQHEEPALSAAVNDSGNVKSNAPQIAATTEPNVAGEPEPRISADLLKRFEKAITELDKEPAQPFETTQTKSEDTPRIDQLPAWVLTQLPPMVFSTHMYASSAQDRWVKVNGKSLHEGDIIAEKVRIVHIEPQNVILNYQGQTFSMSALSEW</sequence>
<dbReference type="Proteomes" id="UP000649232">
    <property type="component" value="Unassembled WGS sequence"/>
</dbReference>
<proteinExistence type="predicted"/>
<evidence type="ECO:0000313" key="3">
    <source>
        <dbReference type="EMBL" id="MBJ2135456.1"/>
    </source>
</evidence>
<name>A0ABS0WA19_9ALTE</name>
<organism evidence="3 4">
    <name type="scientific">Paraglaciecola chathamensis</name>
    <dbReference type="NCBI Taxonomy" id="368405"/>
    <lineage>
        <taxon>Bacteria</taxon>
        <taxon>Pseudomonadati</taxon>
        <taxon>Pseudomonadota</taxon>
        <taxon>Gammaproteobacteria</taxon>
        <taxon>Alteromonadales</taxon>
        <taxon>Alteromonadaceae</taxon>
        <taxon>Paraglaciecola</taxon>
    </lineage>
</organism>
<feature type="domain" description="Type II secretion system protein GspB C-terminal" evidence="2">
    <location>
        <begin position="296"/>
        <end position="355"/>
    </location>
</feature>
<comment type="caution">
    <text evidence="3">The sequence shown here is derived from an EMBL/GenBank/DDBJ whole genome shotgun (WGS) entry which is preliminary data.</text>
</comment>